<gene>
    <name evidence="2" type="ORF">DFJ69_3330</name>
</gene>
<sequence>MDTVTSRDGTSIAFLPTGTGAGAPVVFVAGVFNDHTTCAPVAALIEDAHPVITYDRRGRGASGDTAPYAVEREVEDLAALIEKAGAPAAVFGYSSGAVLALKAAADGAAISHLALYEPPFAFTDTDRARPADRPGRLADLVAQGRPGDAVALFQTEHLGMPAEMVARARRSPMWPALEAMAQSMVYDATITTALAVPTVEMTAVSTPTLILSGAETFPFLRDAAVALANAMPSSARHVELPGGRFHHLAAEPAAEALRLTLSQRQRF</sequence>
<dbReference type="SUPFAM" id="SSF53474">
    <property type="entry name" value="alpha/beta-Hydrolases"/>
    <property type="match status" value="1"/>
</dbReference>
<dbReference type="GO" id="GO:0004806">
    <property type="term" value="F:triacylglycerol lipase activity"/>
    <property type="evidence" value="ECO:0007669"/>
    <property type="project" value="TreeGrafter"/>
</dbReference>
<dbReference type="Gene3D" id="3.40.50.1820">
    <property type="entry name" value="alpha/beta hydrolase"/>
    <property type="match status" value="1"/>
</dbReference>
<dbReference type="InterPro" id="IPR029058">
    <property type="entry name" value="AB_hydrolase_fold"/>
</dbReference>
<organism evidence="2 3">
    <name type="scientific">Thermomonospora umbrina</name>
    <dbReference type="NCBI Taxonomy" id="111806"/>
    <lineage>
        <taxon>Bacteria</taxon>
        <taxon>Bacillati</taxon>
        <taxon>Actinomycetota</taxon>
        <taxon>Actinomycetes</taxon>
        <taxon>Streptosporangiales</taxon>
        <taxon>Thermomonosporaceae</taxon>
        <taxon>Thermomonospora</taxon>
    </lineage>
</organism>
<dbReference type="OrthoDB" id="63519at2"/>
<evidence type="ECO:0000259" key="1">
    <source>
        <dbReference type="Pfam" id="PF12697"/>
    </source>
</evidence>
<keyword evidence="2" id="KW-0378">Hydrolase</keyword>
<keyword evidence="3" id="KW-1185">Reference proteome</keyword>
<dbReference type="GO" id="GO:0046503">
    <property type="term" value="P:glycerolipid catabolic process"/>
    <property type="evidence" value="ECO:0007669"/>
    <property type="project" value="TreeGrafter"/>
</dbReference>
<dbReference type="Proteomes" id="UP000256661">
    <property type="component" value="Unassembled WGS sequence"/>
</dbReference>
<evidence type="ECO:0000313" key="2">
    <source>
        <dbReference type="EMBL" id="REE97855.1"/>
    </source>
</evidence>
<accession>A0A3D9SXX4</accession>
<dbReference type="InterPro" id="IPR050471">
    <property type="entry name" value="AB_hydrolase"/>
</dbReference>
<dbReference type="Pfam" id="PF12697">
    <property type="entry name" value="Abhydrolase_6"/>
    <property type="match status" value="1"/>
</dbReference>
<proteinExistence type="predicted"/>
<dbReference type="RefSeq" id="WP_116023342.1">
    <property type="nucleotide sequence ID" value="NZ_QTTT01000001.1"/>
</dbReference>
<name>A0A3D9SXX4_9ACTN</name>
<evidence type="ECO:0000313" key="3">
    <source>
        <dbReference type="Proteomes" id="UP000256661"/>
    </source>
</evidence>
<dbReference type="EMBL" id="QTTT01000001">
    <property type="protein sequence ID" value="REE97855.1"/>
    <property type="molecule type" value="Genomic_DNA"/>
</dbReference>
<reference evidence="2 3" key="1">
    <citation type="submission" date="2018-08" db="EMBL/GenBank/DDBJ databases">
        <title>Sequencing the genomes of 1000 actinobacteria strains.</title>
        <authorList>
            <person name="Klenk H.-P."/>
        </authorList>
    </citation>
    <scope>NUCLEOTIDE SEQUENCE [LARGE SCALE GENOMIC DNA]</scope>
    <source>
        <strain evidence="2 3">DSM 43927</strain>
    </source>
</reference>
<dbReference type="InterPro" id="IPR000073">
    <property type="entry name" value="AB_hydrolase_1"/>
</dbReference>
<feature type="domain" description="AB hydrolase-1" evidence="1">
    <location>
        <begin position="25"/>
        <end position="254"/>
    </location>
</feature>
<protein>
    <submittedName>
        <fullName evidence="2">Alpha-beta hydrolase superfamily lysophospholipase</fullName>
    </submittedName>
</protein>
<dbReference type="PANTHER" id="PTHR43433">
    <property type="entry name" value="HYDROLASE, ALPHA/BETA FOLD FAMILY PROTEIN"/>
    <property type="match status" value="1"/>
</dbReference>
<dbReference type="PANTHER" id="PTHR43433:SF5">
    <property type="entry name" value="AB HYDROLASE-1 DOMAIN-CONTAINING PROTEIN"/>
    <property type="match status" value="1"/>
</dbReference>
<comment type="caution">
    <text evidence="2">The sequence shown here is derived from an EMBL/GenBank/DDBJ whole genome shotgun (WGS) entry which is preliminary data.</text>
</comment>
<dbReference type="AlphaFoldDB" id="A0A3D9SXX4"/>